<feature type="compositionally biased region" description="Basic and acidic residues" evidence="1">
    <location>
        <begin position="310"/>
        <end position="329"/>
    </location>
</feature>
<proteinExistence type="predicted"/>
<feature type="compositionally biased region" description="Polar residues" evidence="1">
    <location>
        <begin position="1124"/>
        <end position="1136"/>
    </location>
</feature>
<dbReference type="OrthoDB" id="5960959at2759"/>
<accession>A0A8N5EXK8</accession>
<dbReference type="InterPro" id="IPR056242">
    <property type="entry name" value="PIN_TASOR"/>
</dbReference>
<feature type="compositionally biased region" description="Polar residues" evidence="1">
    <location>
        <begin position="372"/>
        <end position="396"/>
    </location>
</feature>
<feature type="compositionally biased region" description="Low complexity" evidence="1">
    <location>
        <begin position="663"/>
        <end position="672"/>
    </location>
</feature>
<feature type="compositionally biased region" description="Basic and acidic residues" evidence="1">
    <location>
        <begin position="279"/>
        <end position="295"/>
    </location>
</feature>
<name>A0A8N5EXK8_GEOFO</name>
<dbReference type="PANTHER" id="PTHR16207:SF10">
    <property type="entry name" value="PROTEIN TASOR 2"/>
    <property type="match status" value="1"/>
</dbReference>
<organism evidence="4 5">
    <name type="scientific">Geospiza fortis</name>
    <name type="common">Medium ground-finch</name>
    <dbReference type="NCBI Taxonomy" id="48883"/>
    <lineage>
        <taxon>Eukaryota</taxon>
        <taxon>Metazoa</taxon>
        <taxon>Chordata</taxon>
        <taxon>Craniata</taxon>
        <taxon>Vertebrata</taxon>
        <taxon>Euteleostomi</taxon>
        <taxon>Archelosauria</taxon>
        <taxon>Archosauria</taxon>
        <taxon>Dinosauria</taxon>
        <taxon>Saurischia</taxon>
        <taxon>Theropoda</taxon>
        <taxon>Coelurosauria</taxon>
        <taxon>Aves</taxon>
        <taxon>Neognathae</taxon>
        <taxon>Neoaves</taxon>
        <taxon>Telluraves</taxon>
        <taxon>Australaves</taxon>
        <taxon>Passeriformes</taxon>
        <taxon>Thraupidae</taxon>
        <taxon>Geospiza</taxon>
    </lineage>
</organism>
<evidence type="ECO:0000256" key="1">
    <source>
        <dbReference type="SAM" id="MobiDB-lite"/>
    </source>
</evidence>
<feature type="non-terminal residue" evidence="5">
    <location>
        <position position="1"/>
    </location>
</feature>
<dbReference type="InterPro" id="IPR046432">
    <property type="entry name" value="TASOR"/>
</dbReference>
<evidence type="ECO:0000313" key="5">
    <source>
        <dbReference type="RefSeq" id="XP_030917757.1"/>
    </source>
</evidence>
<feature type="compositionally biased region" description="Polar residues" evidence="1">
    <location>
        <begin position="619"/>
        <end position="629"/>
    </location>
</feature>
<feature type="compositionally biased region" description="Low complexity" evidence="1">
    <location>
        <begin position="1169"/>
        <end position="1182"/>
    </location>
</feature>
<feature type="region of interest" description="Disordered" evidence="1">
    <location>
        <begin position="474"/>
        <end position="497"/>
    </location>
</feature>
<dbReference type="PANTHER" id="PTHR16207">
    <property type="entry name" value="SET DOMAIN-CONTAINING PROTEIN"/>
    <property type="match status" value="1"/>
</dbReference>
<feature type="compositionally biased region" description="Low complexity" evidence="1">
    <location>
        <begin position="187"/>
        <end position="201"/>
    </location>
</feature>
<keyword evidence="4" id="KW-1185">Reference proteome</keyword>
<feature type="compositionally biased region" description="Basic and acidic residues" evidence="1">
    <location>
        <begin position="358"/>
        <end position="370"/>
    </location>
</feature>
<feature type="compositionally biased region" description="Low complexity" evidence="1">
    <location>
        <begin position="681"/>
        <end position="692"/>
    </location>
</feature>
<protein>
    <submittedName>
        <fullName evidence="5">Protein TASOR 2</fullName>
    </submittedName>
</protein>
<dbReference type="InterPro" id="IPR056243">
    <property type="entry name" value="TASOR_ab_dom"/>
</dbReference>
<feature type="compositionally biased region" description="Basic and acidic residues" evidence="1">
    <location>
        <begin position="1051"/>
        <end position="1063"/>
    </location>
</feature>
<dbReference type="CTD" id="54906"/>
<dbReference type="GO" id="GO:0045814">
    <property type="term" value="P:negative regulation of gene expression, epigenetic"/>
    <property type="evidence" value="ECO:0007669"/>
    <property type="project" value="InterPro"/>
</dbReference>
<feature type="domain" description="TASOR alpha/beta" evidence="2">
    <location>
        <begin position="1547"/>
        <end position="1624"/>
    </location>
</feature>
<dbReference type="Proteomes" id="UP000504602">
    <property type="component" value="Unplaced"/>
</dbReference>
<feature type="region of interest" description="Disordered" evidence="1">
    <location>
        <begin position="1443"/>
        <end position="1479"/>
    </location>
</feature>
<feature type="region of interest" description="Disordered" evidence="1">
    <location>
        <begin position="608"/>
        <end position="1214"/>
    </location>
</feature>
<feature type="domain" description="TASOR PIN" evidence="3">
    <location>
        <begin position="1628"/>
        <end position="1766"/>
    </location>
</feature>
<feature type="compositionally biased region" description="Low complexity" evidence="1">
    <location>
        <begin position="476"/>
        <end position="485"/>
    </location>
</feature>
<feature type="compositionally biased region" description="Low complexity" evidence="1">
    <location>
        <begin position="829"/>
        <end position="840"/>
    </location>
</feature>
<dbReference type="Pfam" id="PF24630">
    <property type="entry name" value="PIN_TASOR"/>
    <property type="match status" value="1"/>
</dbReference>
<feature type="compositionally biased region" description="Gly residues" evidence="1">
    <location>
        <begin position="806"/>
        <end position="818"/>
    </location>
</feature>
<reference evidence="5" key="1">
    <citation type="submission" date="2025-08" db="UniProtKB">
        <authorList>
            <consortium name="RefSeq"/>
        </authorList>
    </citation>
    <scope>IDENTIFICATION</scope>
</reference>
<evidence type="ECO:0000313" key="4">
    <source>
        <dbReference type="Proteomes" id="UP000504602"/>
    </source>
</evidence>
<feature type="region of interest" description="Disordered" evidence="1">
    <location>
        <begin position="185"/>
        <end position="220"/>
    </location>
</feature>
<feature type="compositionally biased region" description="Pro residues" evidence="1">
    <location>
        <begin position="913"/>
        <end position="926"/>
    </location>
</feature>
<feature type="compositionally biased region" description="Polar residues" evidence="1">
    <location>
        <begin position="638"/>
        <end position="650"/>
    </location>
</feature>
<feature type="compositionally biased region" description="Low complexity" evidence="1">
    <location>
        <begin position="780"/>
        <end position="792"/>
    </location>
</feature>
<feature type="compositionally biased region" description="Low complexity" evidence="1">
    <location>
        <begin position="716"/>
        <end position="727"/>
    </location>
</feature>
<gene>
    <name evidence="5" type="primary">TASOR2</name>
</gene>
<feature type="compositionally biased region" description="Acidic residues" evidence="1">
    <location>
        <begin position="858"/>
        <end position="874"/>
    </location>
</feature>
<dbReference type="GeneID" id="102033396"/>
<dbReference type="Pfam" id="PF23314">
    <property type="entry name" value="TASOR_alpha-beta"/>
    <property type="match status" value="1"/>
</dbReference>
<feature type="region of interest" description="Disordered" evidence="1">
    <location>
        <begin position="1334"/>
        <end position="1364"/>
    </location>
</feature>
<dbReference type="GO" id="GO:0005654">
    <property type="term" value="C:nucleoplasm"/>
    <property type="evidence" value="ECO:0007669"/>
    <property type="project" value="TreeGrafter"/>
</dbReference>
<dbReference type="RefSeq" id="XP_030917757.1">
    <property type="nucleotide sequence ID" value="XM_031061897.1"/>
</dbReference>
<evidence type="ECO:0000259" key="2">
    <source>
        <dbReference type="Pfam" id="PF23314"/>
    </source>
</evidence>
<sequence>SAGSVPAQLPPSLDIKHVMGLSDLKKKLPEAAFGKKNYTRNEVCFQGVYSSLYEVEISNKDQSKMDQLVENLKEKDLAIIKYLQDQGVLILLTSSALARDDGLEPKEPVSLLALFLFSSPRALSPRVEKQDPRGRKEGSSRSSISLRIASVLPGLRYALRKAAASSCGAAGSPRIQEHLQEYAELQGSSPGSPGPGSDVPSVPVPSPCQDGDAVPSQKLSEQSLAQLRRYLSDPSGFTLGISAALQCLRAEVLAAEIVHKPQCESAEKESSAPSSPAVEAKRPKTLENLDTKKVPVTEGGTKPGKSKTQKNVENRAAKPPEKQQEESVIPKDSGVVPVESGDSCEQQSPSEPKSLRVASDHKYHRADKQGKKSTSACSKVSQSQALPEQTDPSQLASPPREKTSGIVSRSSAGFQAFPPRPACEVNSHSIISAEHSYASPMPEDPKATPDPKGNNPRSAPAAPLVGKVLPFRHQQSSAAEPARSRSSPRKKEEFSKSHTVNLCGSSMKVTCRWEEEYLFHLDSRYTNDSLEKTVIRALHGPWDPDLPDDVEGMKLILHMWVALFYRKPSKLLSSSRKVVEHSNPSKFVSINSSGGFLELSDDSQDCFGFETCPADSGSDPDQTPSSSLDASAPAQGGPQPQRSAADSQTDADGAAGAVDSTVSSSSGELPCGEGEEEEEPSSTSCPESLPLPDGSREKLDGAGGEPEGVAEERARGVSSVTDVSSVTAEEPAKQELLDARITPSPPEELGCPSKSPDAPENAGSQTPNSSTAPWTDPPCAAQENGEQQQEAGSGSGPGPPEDEEGAGGSGHSLEGEGGADPQPACDSLEAAPGSAEPGGAPEEGEECQEPSEHSEKEREEEEEKKECEELEDEGSFTGPVGLVLSESSDAEMECEQNPGNSASPEEFGVPEQEPVPSPTSLAPPCPDRSLPAPSEGAGTVPGGFPEEVSPNQEELPDPWDAPGTPESETNGVGVAEAGSPHSDHSAVGSHTVAGPVRGARPDSVTDSAGPAGATPASEPSGERPALFARPLPMAPWSDLGLSSCCSQRGGGDADPHPSSRDAEESNQGGNGVLVEEQLGSPSANGTEELDDPMGAGDGRDSPFEYTDIGDECRAEESGDVFPGTENSPGNDTTNTEMAEIPLHHHLEPEPSSSIREGISAIQELRRNCGSPRSPASPGSPRSQAGDARGSAGEEPFLPEELEGGSIPSPAPFPGRECPLCQPWDVCEHHPEGSQVFPDPDCAVTEVGQGEIPASPIPWDEPRDLSGEHLQFSDAEDILDVLPREEQLPSQDTHEGLAFEDPLENSFADSDQEYLEENSRSPLPSRSSCIMRSMDAAGARTTWDSSSRSSERTEEPGEAWDWDMPRDSGSLVVTRQCQERVEHFQPPRRRSRRARESHLARSLLGTWRGLEEITQNTLDMECLRFHYKLKEILRNGKPPFSTSKSLFPTDFSPHVPLSPRSRSPLQVTIPPSDGGRRSRRIPSKSALVNLKSNHPPALPRPPCPQVPHPCPFYIPAGLGAPHSPGQLIPLPVPVFPGEHSPPKAALCVLQALLKAEGFVRMEPLSFCRAQHRDSERLLVIVRNEDIASHIHTVLCLLELKRCPSVVFAGVDEPEEVTGDTFQELFQAGGFVVSDEELLEGVTLGQLKEVVKVLEKLNRSGRWKWLLHHRESKKLRGDLRDDGSAQKKQLLLRWCQGAELLELLPFHGCDTAAEPRRAQCLLGLQAQHVRARFAVYLTENPSSSCREMLESKGILVADITTFLGTVQKVAAPFRRSYW</sequence>
<feature type="region of interest" description="Disordered" evidence="1">
    <location>
        <begin position="262"/>
        <end position="462"/>
    </location>
</feature>
<evidence type="ECO:0000259" key="3">
    <source>
        <dbReference type="Pfam" id="PF24630"/>
    </source>
</evidence>
<feature type="compositionally biased region" description="Polar residues" evidence="1">
    <location>
        <begin position="762"/>
        <end position="773"/>
    </location>
</feature>